<dbReference type="Proteomes" id="UP000262524">
    <property type="component" value="Unassembled WGS sequence"/>
</dbReference>
<feature type="transmembrane region" description="Helical" evidence="1">
    <location>
        <begin position="20"/>
        <end position="39"/>
    </location>
</feature>
<keyword evidence="1" id="KW-0472">Membrane</keyword>
<evidence type="ECO:0000313" key="3">
    <source>
        <dbReference type="EMBL" id="RHN11758.1"/>
    </source>
</evidence>
<evidence type="ECO:0000313" key="5">
    <source>
        <dbReference type="Proteomes" id="UP000283700"/>
    </source>
</evidence>
<dbReference type="EMBL" id="QSOE01000157">
    <property type="protein sequence ID" value="RGI78291.1"/>
    <property type="molecule type" value="Genomic_DNA"/>
</dbReference>
<evidence type="ECO:0000313" key="4">
    <source>
        <dbReference type="Proteomes" id="UP000262524"/>
    </source>
</evidence>
<gene>
    <name evidence="3" type="ORF">DWZ29_11060</name>
    <name evidence="2" type="ORF">DXD91_14465</name>
</gene>
<protein>
    <submittedName>
        <fullName evidence="2">Uncharacterized protein</fullName>
    </submittedName>
</protein>
<comment type="caution">
    <text evidence="2">The sequence shown here is derived from an EMBL/GenBank/DDBJ whole genome shotgun (WGS) entry which is preliminary data.</text>
</comment>
<evidence type="ECO:0000256" key="1">
    <source>
        <dbReference type="SAM" id="Phobius"/>
    </source>
</evidence>
<dbReference type="EMBL" id="QRQO01000032">
    <property type="protein sequence ID" value="RHN11758.1"/>
    <property type="molecule type" value="Genomic_DNA"/>
</dbReference>
<keyword evidence="1" id="KW-1133">Transmembrane helix</keyword>
<feature type="transmembrane region" description="Helical" evidence="1">
    <location>
        <begin position="51"/>
        <end position="70"/>
    </location>
</feature>
<reference evidence="4 5" key="1">
    <citation type="submission" date="2018-08" db="EMBL/GenBank/DDBJ databases">
        <title>A genome reference for cultivated species of the human gut microbiota.</title>
        <authorList>
            <person name="Zou Y."/>
            <person name="Xue W."/>
            <person name="Luo G."/>
        </authorList>
    </citation>
    <scope>NUCLEOTIDE SEQUENCE [LARGE SCALE GENOMIC DNA]</scope>
    <source>
        <strain evidence="3 5">AF31-17AC</strain>
        <strain evidence="2 4">TM10-1AC</strain>
    </source>
</reference>
<sequence>MFTGMFAAELLEKQMILSLPVYAFAILIAFSSASLLLTYRIFPLIVKEKGAIPAFAVIVPLLVSYLFHGITITQSPANTIVSVHKIIVYRAQ</sequence>
<organism evidence="2 4">
    <name type="scientific">Anaerobutyricum hallii</name>
    <dbReference type="NCBI Taxonomy" id="39488"/>
    <lineage>
        <taxon>Bacteria</taxon>
        <taxon>Bacillati</taxon>
        <taxon>Bacillota</taxon>
        <taxon>Clostridia</taxon>
        <taxon>Lachnospirales</taxon>
        <taxon>Lachnospiraceae</taxon>
        <taxon>Anaerobutyricum</taxon>
    </lineage>
</organism>
<name>A0A374N3J8_9FIRM</name>
<keyword evidence="1" id="KW-0812">Transmembrane</keyword>
<dbReference type="RefSeq" id="WP_117983627.1">
    <property type="nucleotide sequence ID" value="NZ_QRQO01000032.1"/>
</dbReference>
<dbReference type="Proteomes" id="UP000283700">
    <property type="component" value="Unassembled WGS sequence"/>
</dbReference>
<accession>A0A374N3J8</accession>
<evidence type="ECO:0000313" key="2">
    <source>
        <dbReference type="EMBL" id="RGI78291.1"/>
    </source>
</evidence>
<dbReference type="AlphaFoldDB" id="A0A374N3J8"/>
<proteinExistence type="predicted"/>